<evidence type="ECO:0000313" key="5">
    <source>
        <dbReference type="EMBL" id="CAI5710817.1"/>
    </source>
</evidence>
<dbReference type="PROSITE" id="PS51194">
    <property type="entry name" value="HELICASE_CTER"/>
    <property type="match status" value="1"/>
</dbReference>
<dbReference type="InterPro" id="IPR038718">
    <property type="entry name" value="SNF2-like_sf"/>
</dbReference>
<feature type="compositionally biased region" description="Basic residues" evidence="2">
    <location>
        <begin position="41"/>
        <end position="54"/>
    </location>
</feature>
<dbReference type="PROSITE" id="PS51192">
    <property type="entry name" value="HELICASE_ATP_BIND_1"/>
    <property type="match status" value="1"/>
</dbReference>
<dbReference type="SUPFAM" id="SSF52540">
    <property type="entry name" value="P-loop containing nucleoside triphosphate hydrolases"/>
    <property type="match status" value="2"/>
</dbReference>
<organism evidence="5 6">
    <name type="scientific">Hyaloperonospora brassicae</name>
    <name type="common">Brassica downy mildew</name>
    <name type="synonym">Peronospora brassicae</name>
    <dbReference type="NCBI Taxonomy" id="162125"/>
    <lineage>
        <taxon>Eukaryota</taxon>
        <taxon>Sar</taxon>
        <taxon>Stramenopiles</taxon>
        <taxon>Oomycota</taxon>
        <taxon>Peronosporomycetes</taxon>
        <taxon>Peronosporales</taxon>
        <taxon>Peronosporaceae</taxon>
        <taxon>Hyaloperonospora</taxon>
    </lineage>
</organism>
<comment type="caution">
    <text evidence="5">The sequence shown here is derived from an EMBL/GenBank/DDBJ whole genome shotgun (WGS) entry which is preliminary data.</text>
</comment>
<dbReference type="PANTHER" id="PTHR45629:SF7">
    <property type="entry name" value="DNA EXCISION REPAIR PROTEIN ERCC-6-RELATED"/>
    <property type="match status" value="1"/>
</dbReference>
<dbReference type="InterPro" id="IPR027417">
    <property type="entry name" value="P-loop_NTPase"/>
</dbReference>
<accession>A0AAV0SY99</accession>
<evidence type="ECO:0000256" key="2">
    <source>
        <dbReference type="SAM" id="MobiDB-lite"/>
    </source>
</evidence>
<dbReference type="AlphaFoldDB" id="A0AAV0SY99"/>
<dbReference type="InterPro" id="IPR014001">
    <property type="entry name" value="Helicase_ATP-bd"/>
</dbReference>
<feature type="region of interest" description="Disordered" evidence="2">
    <location>
        <begin position="1"/>
        <end position="69"/>
    </location>
</feature>
<evidence type="ECO:0000259" key="4">
    <source>
        <dbReference type="PROSITE" id="PS51194"/>
    </source>
</evidence>
<dbReference type="GO" id="GO:0016787">
    <property type="term" value="F:hydrolase activity"/>
    <property type="evidence" value="ECO:0007669"/>
    <property type="project" value="UniProtKB-KW"/>
</dbReference>
<evidence type="ECO:0008006" key="7">
    <source>
        <dbReference type="Google" id="ProtNLM"/>
    </source>
</evidence>
<dbReference type="SMART" id="SM00490">
    <property type="entry name" value="HELICc"/>
    <property type="match status" value="1"/>
</dbReference>
<dbReference type="Gene3D" id="1.20.120.850">
    <property type="entry name" value="SWI2/SNF2 ATPases, N-terminal domain"/>
    <property type="match status" value="1"/>
</dbReference>
<feature type="domain" description="Helicase ATP-binding" evidence="3">
    <location>
        <begin position="189"/>
        <end position="385"/>
    </location>
</feature>
<dbReference type="InterPro" id="IPR001650">
    <property type="entry name" value="Helicase_C-like"/>
</dbReference>
<dbReference type="GO" id="GO:0008094">
    <property type="term" value="F:ATP-dependent activity, acting on DNA"/>
    <property type="evidence" value="ECO:0007669"/>
    <property type="project" value="TreeGrafter"/>
</dbReference>
<feature type="compositionally biased region" description="Basic and acidic residues" evidence="2">
    <location>
        <begin position="19"/>
        <end position="29"/>
    </location>
</feature>
<dbReference type="SMART" id="SM00487">
    <property type="entry name" value="DEXDc"/>
    <property type="match status" value="1"/>
</dbReference>
<dbReference type="GO" id="GO:0006283">
    <property type="term" value="P:transcription-coupled nucleotide-excision repair"/>
    <property type="evidence" value="ECO:0007669"/>
    <property type="project" value="TreeGrafter"/>
</dbReference>
<evidence type="ECO:0000256" key="1">
    <source>
        <dbReference type="ARBA" id="ARBA00022801"/>
    </source>
</evidence>
<dbReference type="Gene3D" id="3.40.50.10810">
    <property type="entry name" value="Tandem AAA-ATPase domain"/>
    <property type="match status" value="1"/>
</dbReference>
<gene>
    <name evidence="5" type="ORF">HBR001_LOCUS537</name>
</gene>
<feature type="domain" description="Helicase C-terminal" evidence="4">
    <location>
        <begin position="567"/>
        <end position="725"/>
    </location>
</feature>
<dbReference type="Pfam" id="PF00176">
    <property type="entry name" value="SNF2-rel_dom"/>
    <property type="match status" value="1"/>
</dbReference>
<dbReference type="PANTHER" id="PTHR45629">
    <property type="entry name" value="SNF2/RAD54 FAMILY MEMBER"/>
    <property type="match status" value="1"/>
</dbReference>
<keyword evidence="1" id="KW-0378">Hydrolase</keyword>
<dbReference type="CDD" id="cd18793">
    <property type="entry name" value="SF2_C_SNF"/>
    <property type="match status" value="1"/>
</dbReference>
<dbReference type="EMBL" id="CANTFL010000073">
    <property type="protein sequence ID" value="CAI5710817.1"/>
    <property type="molecule type" value="Genomic_DNA"/>
</dbReference>
<evidence type="ECO:0000259" key="3">
    <source>
        <dbReference type="PROSITE" id="PS51192"/>
    </source>
</evidence>
<dbReference type="GO" id="GO:0005524">
    <property type="term" value="F:ATP binding"/>
    <property type="evidence" value="ECO:0007669"/>
    <property type="project" value="InterPro"/>
</dbReference>
<feature type="compositionally biased region" description="Basic residues" evidence="2">
    <location>
        <begin position="876"/>
        <end position="886"/>
    </location>
</feature>
<proteinExistence type="predicted"/>
<dbReference type="Proteomes" id="UP001162031">
    <property type="component" value="Unassembled WGS sequence"/>
</dbReference>
<protein>
    <recommendedName>
        <fullName evidence="7">DNA excision repair protein</fullName>
    </recommendedName>
</protein>
<feature type="compositionally biased region" description="Low complexity" evidence="2">
    <location>
        <begin position="919"/>
        <end position="935"/>
    </location>
</feature>
<sequence length="1006" mass="112286">MQKRRRLVQGDACSRSRKRTGDVAVKADGKQPSCSKSRMAATKKKYSNKSKRHDPRNDKSTVATTTTQHYDRNAAATTWTDDGSLDLYRRRLHDLRREWQDSVTQCRKTFYNNPKPVAAFVDANVGEREGRDIEMKGRQQRDEEESEVETRVTYYSPWDVTETSSGLLVPSYVLTQLLPHQRECLEWLHKLHERGVGGILGDDMGLGKTVQLASFVGSLHLARRLQTVLLLCPASVLLQWVRELHKWTPWMRVVLLHASGTGVNTSSSSACYEQLIEETFCYENDVLGGEEEEEMGYRERGEHAPTGGGVVISTYENVRQYQSLFLTREWDYVVLDEGHRIRNPDAETTLACKQLRTIHRIILSGTPIQNRLRELWSLFDFVYPGRLGTLPTFDDEFVLPIRAGGYATATKMQVLMAYKCALALRDLIQPFLLRRTKQEILTNGADNGMGALLPGKQEQIIFCRLTARQRALYRRFLSSSEVAKVLRRGIRPFRAISVLRHICNHPDLLASFGDGRLADKQRQSFEDDDEEEVASIAGSLNEMDEGKEEDGSEEAFGAASASGKMVVLQKVLLLWKAQGHRVLIFSQTRGMLDILESFMARLSLTYTRLDGTTGVQERQQRLDAFNALDSNLFAFLLTTRAGGIGVNLVGADRVVVFDPDWNPSTDVQARERAWRIGQQKPVTVFRLVTAGTIEEKIYHRQIFKQYLTSKVLHDAKRKRCFNKHSLRELFVLGDEEEEKDGVAETNEMFVAGNVVRPAEAIDDYRDDGQSRDDKVDAEAGDNDIVLKQLFDGGDVRGVFDHSAVESDGVQNQEADLVEMEATKIAQGALSALRASGALVRQQRETVYTPTWTGRSGAAGDPSQRRQQPSIVSRGKPQGRGRGRGRGGRSNNGLSSREMLARIQQRRDGVAAQATSVPLQADSGASSAVQSSGSSAPIGAGEMAKRLHSFLAANAATGVTTERLLETFGDVVGPKDKLVFRHVLRAMAVCRGRRWTLKAPDSSADSS</sequence>
<dbReference type="InterPro" id="IPR050496">
    <property type="entry name" value="SNF2_RAD54_helicase_repair"/>
</dbReference>
<dbReference type="FunFam" id="3.40.50.10810:FF:000094">
    <property type="entry name" value="DNA excision repair protein ERCC-6"/>
    <property type="match status" value="1"/>
</dbReference>
<dbReference type="GO" id="GO:0005634">
    <property type="term" value="C:nucleus"/>
    <property type="evidence" value="ECO:0007669"/>
    <property type="project" value="TreeGrafter"/>
</dbReference>
<dbReference type="InterPro" id="IPR000330">
    <property type="entry name" value="SNF2_N"/>
</dbReference>
<reference evidence="5" key="1">
    <citation type="submission" date="2022-12" db="EMBL/GenBank/DDBJ databases">
        <authorList>
            <person name="Webb A."/>
        </authorList>
    </citation>
    <scope>NUCLEOTIDE SEQUENCE</scope>
    <source>
        <strain evidence="5">Hp1</strain>
    </source>
</reference>
<dbReference type="InterPro" id="IPR049730">
    <property type="entry name" value="SNF2/RAD54-like_C"/>
</dbReference>
<evidence type="ECO:0000313" key="6">
    <source>
        <dbReference type="Proteomes" id="UP001162031"/>
    </source>
</evidence>
<keyword evidence="6" id="KW-1185">Reference proteome</keyword>
<dbReference type="Pfam" id="PF00271">
    <property type="entry name" value="Helicase_C"/>
    <property type="match status" value="1"/>
</dbReference>
<dbReference type="Gene3D" id="3.40.50.300">
    <property type="entry name" value="P-loop containing nucleotide triphosphate hydrolases"/>
    <property type="match status" value="1"/>
</dbReference>
<name>A0AAV0SY99_HYABA</name>
<feature type="region of interest" description="Disordered" evidence="2">
    <location>
        <begin position="849"/>
        <end position="936"/>
    </location>
</feature>
<dbReference type="CDD" id="cd18000">
    <property type="entry name" value="DEXHc_ERCC6"/>
    <property type="match status" value="1"/>
</dbReference>